<evidence type="ECO:0000313" key="1">
    <source>
        <dbReference type="EMBL" id="KAK7329172.1"/>
    </source>
</evidence>
<accession>A0AAN9L4B3</accession>
<proteinExistence type="predicted"/>
<organism evidence="1 2">
    <name type="scientific">Canavalia gladiata</name>
    <name type="common">Sword bean</name>
    <name type="synonym">Dolichos gladiatus</name>
    <dbReference type="NCBI Taxonomy" id="3824"/>
    <lineage>
        <taxon>Eukaryota</taxon>
        <taxon>Viridiplantae</taxon>
        <taxon>Streptophyta</taxon>
        <taxon>Embryophyta</taxon>
        <taxon>Tracheophyta</taxon>
        <taxon>Spermatophyta</taxon>
        <taxon>Magnoliopsida</taxon>
        <taxon>eudicotyledons</taxon>
        <taxon>Gunneridae</taxon>
        <taxon>Pentapetalae</taxon>
        <taxon>rosids</taxon>
        <taxon>fabids</taxon>
        <taxon>Fabales</taxon>
        <taxon>Fabaceae</taxon>
        <taxon>Papilionoideae</taxon>
        <taxon>50 kb inversion clade</taxon>
        <taxon>NPAAA clade</taxon>
        <taxon>indigoferoid/millettioid clade</taxon>
        <taxon>Phaseoleae</taxon>
        <taxon>Canavalia</taxon>
    </lineage>
</organism>
<dbReference type="Proteomes" id="UP001367508">
    <property type="component" value="Unassembled WGS sequence"/>
</dbReference>
<name>A0AAN9L4B3_CANGL</name>
<evidence type="ECO:0000313" key="2">
    <source>
        <dbReference type="Proteomes" id="UP001367508"/>
    </source>
</evidence>
<keyword evidence="2" id="KW-1185">Reference proteome</keyword>
<protein>
    <submittedName>
        <fullName evidence="1">Uncharacterized protein</fullName>
    </submittedName>
</protein>
<gene>
    <name evidence="1" type="ORF">VNO77_23322</name>
</gene>
<reference evidence="1 2" key="1">
    <citation type="submission" date="2024-01" db="EMBL/GenBank/DDBJ databases">
        <title>The genomes of 5 underutilized Papilionoideae crops provide insights into root nodulation and disease resistanc.</title>
        <authorList>
            <person name="Jiang F."/>
        </authorList>
    </citation>
    <scope>NUCLEOTIDE SEQUENCE [LARGE SCALE GENOMIC DNA]</scope>
    <source>
        <strain evidence="1">LVBAO_FW01</strain>
        <tissue evidence="1">Leaves</tissue>
    </source>
</reference>
<comment type="caution">
    <text evidence="1">The sequence shown here is derived from an EMBL/GenBank/DDBJ whole genome shotgun (WGS) entry which is preliminary data.</text>
</comment>
<sequence>MTSSWISKSTDLSYIEALKSTNSLGEPSEGFIRATDSFTTNKGIQCIIKQNNLLIDLIIQLHQKVDDISQRIGKEGLKALPFTASPEGSDQSDRAVRLAKELSAIQNSLQNLSFAKTSGPIIPKPVHKF</sequence>
<dbReference type="AlphaFoldDB" id="A0AAN9L4B3"/>
<dbReference type="EMBL" id="JAYMYQ010000005">
    <property type="protein sequence ID" value="KAK7329172.1"/>
    <property type="molecule type" value="Genomic_DNA"/>
</dbReference>